<comment type="subcellular location">
    <subcellularLocation>
        <location evidence="1">Cell envelope</location>
    </subcellularLocation>
</comment>
<evidence type="ECO:0000256" key="2">
    <source>
        <dbReference type="SAM" id="Phobius"/>
    </source>
</evidence>
<evidence type="ECO:0000313" key="7">
    <source>
        <dbReference type="EMBL" id="NJP00398.1"/>
    </source>
</evidence>
<dbReference type="Pfam" id="PF25964">
    <property type="entry name" value="BSH_ALG44"/>
    <property type="match status" value="1"/>
</dbReference>
<dbReference type="Pfam" id="PF25891">
    <property type="entry name" value="Hl_ALG44"/>
    <property type="match status" value="1"/>
</dbReference>
<dbReference type="InterPro" id="IPR050739">
    <property type="entry name" value="MFP"/>
</dbReference>
<dbReference type="InterPro" id="IPR058833">
    <property type="entry name" value="Hl_ALG44"/>
</dbReference>
<feature type="domain" description="ALG44 beta-barrel" evidence="6">
    <location>
        <begin position="296"/>
        <end position="375"/>
    </location>
</feature>
<dbReference type="RefSeq" id="WP_168082479.1">
    <property type="nucleotide sequence ID" value="NZ_JAAVJI010000002.1"/>
</dbReference>
<reference evidence="7 8" key="1">
    <citation type="submission" date="2020-03" db="EMBL/GenBank/DDBJ databases">
        <authorList>
            <person name="Wang L."/>
            <person name="He N."/>
            <person name="Li Y."/>
            <person name="Fang Y."/>
            <person name="Zhang F."/>
        </authorList>
    </citation>
    <scope>NUCLEOTIDE SEQUENCE [LARGE SCALE GENOMIC DNA]</scope>
    <source>
        <strain evidence="8">hsmgli-8</strain>
    </source>
</reference>
<evidence type="ECO:0000259" key="4">
    <source>
        <dbReference type="Pfam" id="PF25891"/>
    </source>
</evidence>
<keyword evidence="2" id="KW-0812">Transmembrane</keyword>
<feature type="transmembrane region" description="Helical" evidence="2">
    <location>
        <begin position="157"/>
        <end position="176"/>
    </location>
</feature>
<dbReference type="EMBL" id="JAAVJI010000002">
    <property type="protein sequence ID" value="NJP00398.1"/>
    <property type="molecule type" value="Genomic_DNA"/>
</dbReference>
<comment type="caution">
    <text evidence="7">The sequence shown here is derived from an EMBL/GenBank/DDBJ whole genome shotgun (WGS) entry which is preliminary data.</text>
</comment>
<keyword evidence="2" id="KW-1133">Transmembrane helix</keyword>
<feature type="domain" description="PilZ" evidence="3">
    <location>
        <begin position="16"/>
        <end position="114"/>
    </location>
</feature>
<dbReference type="PANTHER" id="PTHR30386">
    <property type="entry name" value="MEMBRANE FUSION SUBUNIT OF EMRAB-TOLC MULTIDRUG EFFLUX PUMP"/>
    <property type="match status" value="1"/>
</dbReference>
<feature type="domain" description="ALG44 barrel-sandwich hybrid" evidence="5">
    <location>
        <begin position="198"/>
        <end position="293"/>
    </location>
</feature>
<accession>A0ABX0YEE3</accession>
<dbReference type="Pfam" id="PF07238">
    <property type="entry name" value="PilZ"/>
    <property type="match status" value="1"/>
</dbReference>
<feature type="domain" description="ALG44 helical loop" evidence="4">
    <location>
        <begin position="230"/>
        <end position="256"/>
    </location>
</feature>
<dbReference type="SUPFAM" id="SSF141371">
    <property type="entry name" value="PilZ domain-like"/>
    <property type="match status" value="1"/>
</dbReference>
<dbReference type="Pfam" id="PF25965">
    <property type="entry name" value="Beta-barrel_ALG44"/>
    <property type="match status" value="1"/>
</dbReference>
<evidence type="ECO:0000259" key="6">
    <source>
        <dbReference type="Pfam" id="PF25965"/>
    </source>
</evidence>
<organism evidence="7 8">
    <name type="scientific">Pseudomonas quercus</name>
    <dbReference type="NCBI Taxonomy" id="2722792"/>
    <lineage>
        <taxon>Bacteria</taxon>
        <taxon>Pseudomonadati</taxon>
        <taxon>Pseudomonadota</taxon>
        <taxon>Gammaproteobacteria</taxon>
        <taxon>Pseudomonadales</taxon>
        <taxon>Pseudomonadaceae</taxon>
        <taxon>Pseudomonas</taxon>
    </lineage>
</organism>
<evidence type="ECO:0000259" key="3">
    <source>
        <dbReference type="Pfam" id="PF07238"/>
    </source>
</evidence>
<keyword evidence="8" id="KW-1185">Reference proteome</keyword>
<evidence type="ECO:0000256" key="1">
    <source>
        <dbReference type="ARBA" id="ARBA00004196"/>
    </source>
</evidence>
<proteinExistence type="predicted"/>
<dbReference type="Gene3D" id="2.40.10.220">
    <property type="entry name" value="predicted glycosyltransferase like domains"/>
    <property type="match status" value="1"/>
</dbReference>
<dbReference type="PANTHER" id="PTHR30386:SF19">
    <property type="entry name" value="MULTIDRUG EXPORT PROTEIN EMRA-RELATED"/>
    <property type="match status" value="1"/>
</dbReference>
<gene>
    <name evidence="7" type="ORF">HBH25_05925</name>
</gene>
<evidence type="ECO:0000259" key="5">
    <source>
        <dbReference type="Pfam" id="PF25964"/>
    </source>
</evidence>
<evidence type="ECO:0000313" key="8">
    <source>
        <dbReference type="Proteomes" id="UP000746535"/>
    </source>
</evidence>
<dbReference type="InterPro" id="IPR058835">
    <property type="entry name" value="BSH_ALG44"/>
</dbReference>
<protein>
    <submittedName>
        <fullName evidence="7">Alginate biosynthesis protein Alg44</fullName>
    </submittedName>
</protein>
<keyword evidence="2" id="KW-0472">Membrane</keyword>
<dbReference type="Proteomes" id="UP000746535">
    <property type="component" value="Unassembled WGS sequence"/>
</dbReference>
<dbReference type="InterPro" id="IPR058834">
    <property type="entry name" value="Beta-barrel_ALG44"/>
</dbReference>
<sequence length="387" mass="42231">MNTAVNPNVVHESEAQRQHARVRLPAKIRFIGPNRETQEAKVDELSAGGFSFIPKKPVVEGEIYRGRLMFVIDNLGLGMDVEFQARSVEGDGRVGAQFQNLEQADISTLRHLITSHLSGELVTMGDVLGTLQRDNFTKARKRKGASSDMSFFGRLRAITFSLGIFLIGLVAFGYIFKSVYNLYFVTHAESGIVTAPGMNITMPRDGTVSSLVGANGIAPKGSPLATFSTSMLDVLKGHLEEQDLTPQKVTELFGKQMTGTLTSPCDCVVAQQLVANGQYASKGDVIFNLVARNTTANIEARYTYRQIDDVRPGSKVDFRVAGDDQVRSGQIVDATALKVDDLSTDMRVTIKPDQPLDIKFAGRPVDVSSTRGPSLDWLIDKAMAHGF</sequence>
<name>A0ABX0YEE3_9PSED</name>
<dbReference type="InterPro" id="IPR009875">
    <property type="entry name" value="PilZ_domain"/>
</dbReference>